<protein>
    <submittedName>
        <fullName evidence="1">Uncharacterized protein</fullName>
    </submittedName>
</protein>
<reference evidence="1 2" key="1">
    <citation type="submission" date="2015-09" db="EMBL/GenBank/DDBJ databases">
        <title>Sorangium comparison.</title>
        <authorList>
            <person name="Zaburannyi N."/>
            <person name="Bunk B."/>
            <person name="Overmann J."/>
            <person name="Mueller R."/>
        </authorList>
    </citation>
    <scope>NUCLEOTIDE SEQUENCE [LARGE SCALE GENOMIC DNA]</scope>
    <source>
        <strain evidence="1 2">So ceGT47</strain>
    </source>
</reference>
<dbReference type="RefSeq" id="WP_129344331.1">
    <property type="nucleotide sequence ID" value="NZ_CP012670.1"/>
</dbReference>
<evidence type="ECO:0000313" key="2">
    <source>
        <dbReference type="Proteomes" id="UP000295781"/>
    </source>
</evidence>
<dbReference type="AlphaFoldDB" id="A0A4P2PSX1"/>
<dbReference type="Proteomes" id="UP000295781">
    <property type="component" value="Chromosome"/>
</dbReference>
<dbReference type="EMBL" id="CP012670">
    <property type="protein sequence ID" value="AUX19687.1"/>
    <property type="molecule type" value="Genomic_DNA"/>
</dbReference>
<dbReference type="OrthoDB" id="5485250at2"/>
<proteinExistence type="predicted"/>
<organism evidence="1 2">
    <name type="scientific">Sorangium cellulosum</name>
    <name type="common">Polyangium cellulosum</name>
    <dbReference type="NCBI Taxonomy" id="56"/>
    <lineage>
        <taxon>Bacteria</taxon>
        <taxon>Pseudomonadati</taxon>
        <taxon>Myxococcota</taxon>
        <taxon>Polyangia</taxon>
        <taxon>Polyangiales</taxon>
        <taxon>Polyangiaceae</taxon>
        <taxon>Sorangium</taxon>
    </lineage>
</organism>
<name>A0A4P2PSX1_SORCE</name>
<accession>A0A4P2PSX1</accession>
<gene>
    <name evidence="1" type="ORF">SOCEGT47_001390</name>
</gene>
<sequence length="402" mass="42823">MGQREGEGVSGKYILIEAPNFNNAPSEAEAMTSYLRLGAVKDPSIAASPGAPRASGEDLAALVTSFVDDDRVRDGCPQFTPVAERKAETAKLHTKGGWRDHSDGNRITTTRGDKVEVVQGNYRMLVRGRQDHDSGWDVSGGHVSETGITFEGSSEIRWVQNYDGTWRVIEESIKGDVFTTYHGDTHDVYSGNLKESITGSAAPAKGKENPRITDRTWARSIESYTGSSALPVPSIKDETWADVIESTTTAKTMRDTTECAGAIESTTKATSMTSTTTVTSMTDTTTASSMTSTTVCPSIKDTTIGNTVSTIIGSETEIVSGDVSELTIGSEQSITMGTVLDITLALMMDICIAGKLEVNIGAGISVDLDATYEITPKKIQAAAQRLATGTTHTQVGAQHSFL</sequence>
<evidence type="ECO:0000313" key="1">
    <source>
        <dbReference type="EMBL" id="AUX19687.1"/>
    </source>
</evidence>